<dbReference type="Gene3D" id="3.40.30.10">
    <property type="entry name" value="Glutaredoxin"/>
    <property type="match status" value="1"/>
</dbReference>
<accession>A0ABY8ESP5</accession>
<dbReference type="InterPro" id="IPR036249">
    <property type="entry name" value="Thioredoxin-like_sf"/>
</dbReference>
<sequence>MVKFYDLKAALPKGQTYDFSQLHNKVVLIVNTASKCGFTPQFEGLEKLYKDYKDQGFTILGFPCNQFAHQDPENDDGISNFCMVNYGVSFPIMAKSDVNGANANEVFKFLKHEKPGMLGIEAIKWNFTKFLVDKEGNVVSRYSPTTKPESIAADIEKLLK</sequence>
<keyword evidence="8" id="KW-1185">Reference proteome</keyword>
<evidence type="ECO:0000256" key="3">
    <source>
        <dbReference type="ARBA" id="ARBA00023002"/>
    </source>
</evidence>
<comment type="similarity">
    <text evidence="1 5">Belongs to the glutathione peroxidase family.</text>
</comment>
<evidence type="ECO:0000313" key="7">
    <source>
        <dbReference type="EMBL" id="WFD48626.1"/>
    </source>
</evidence>
<gene>
    <name evidence="7" type="primary">GPX2</name>
    <name evidence="7" type="ORF">GLX27_003296</name>
</gene>
<dbReference type="SUPFAM" id="SSF52833">
    <property type="entry name" value="Thioredoxin-like"/>
    <property type="match status" value="1"/>
</dbReference>
<protein>
    <recommendedName>
        <fullName evidence="5">Glutathione peroxidase</fullName>
    </recommendedName>
</protein>
<evidence type="ECO:0000256" key="2">
    <source>
        <dbReference type="ARBA" id="ARBA00022559"/>
    </source>
</evidence>
<proteinExistence type="inferred from homology"/>
<keyword evidence="3 5" id="KW-0560">Oxidoreductase</keyword>
<dbReference type="InterPro" id="IPR029760">
    <property type="entry name" value="GPX_CS"/>
</dbReference>
<dbReference type="PIRSF" id="PIRSF000303">
    <property type="entry name" value="Glutathion_perox"/>
    <property type="match status" value="1"/>
</dbReference>
<comment type="catalytic activity">
    <reaction evidence="4">
        <text>a hydroperoxide + [thioredoxin]-dithiol = an alcohol + [thioredoxin]-disulfide + H2O</text>
        <dbReference type="Rhea" id="RHEA:62620"/>
        <dbReference type="Rhea" id="RHEA-COMP:10698"/>
        <dbReference type="Rhea" id="RHEA-COMP:10700"/>
        <dbReference type="ChEBI" id="CHEBI:15377"/>
        <dbReference type="ChEBI" id="CHEBI:29950"/>
        <dbReference type="ChEBI" id="CHEBI:30879"/>
        <dbReference type="ChEBI" id="CHEBI:35924"/>
        <dbReference type="ChEBI" id="CHEBI:50058"/>
        <dbReference type="EC" id="1.11.1.24"/>
    </reaction>
</comment>
<dbReference type="InterPro" id="IPR000889">
    <property type="entry name" value="Glutathione_peroxidase"/>
</dbReference>
<dbReference type="EMBL" id="CP046236">
    <property type="protein sequence ID" value="WFD48626.1"/>
    <property type="molecule type" value="Genomic_DNA"/>
</dbReference>
<organism evidence="7 8">
    <name type="scientific">Malassezia furfur</name>
    <name type="common">Pityriasis versicolor infection agent</name>
    <name type="synonym">Pityrosporum furfur</name>
    <dbReference type="NCBI Taxonomy" id="55194"/>
    <lineage>
        <taxon>Eukaryota</taxon>
        <taxon>Fungi</taxon>
        <taxon>Dikarya</taxon>
        <taxon>Basidiomycota</taxon>
        <taxon>Ustilaginomycotina</taxon>
        <taxon>Malasseziomycetes</taxon>
        <taxon>Malasseziales</taxon>
        <taxon>Malasseziaceae</taxon>
        <taxon>Malassezia</taxon>
    </lineage>
</organism>
<dbReference type="PROSITE" id="PS51352">
    <property type="entry name" value="THIOREDOXIN_2"/>
    <property type="match status" value="1"/>
</dbReference>
<name>A0ABY8ESP5_MALFU</name>
<evidence type="ECO:0000256" key="1">
    <source>
        <dbReference type="ARBA" id="ARBA00006926"/>
    </source>
</evidence>
<dbReference type="PRINTS" id="PR01011">
    <property type="entry name" value="GLUTPROXDASE"/>
</dbReference>
<evidence type="ECO:0000256" key="5">
    <source>
        <dbReference type="RuleBase" id="RU000499"/>
    </source>
</evidence>
<evidence type="ECO:0000259" key="6">
    <source>
        <dbReference type="PROSITE" id="PS51352"/>
    </source>
</evidence>
<dbReference type="PROSITE" id="PS00460">
    <property type="entry name" value="GLUTATHIONE_PEROXID_1"/>
    <property type="match status" value="1"/>
</dbReference>
<keyword evidence="2 5" id="KW-0575">Peroxidase</keyword>
<dbReference type="InterPro" id="IPR013766">
    <property type="entry name" value="Thioredoxin_domain"/>
</dbReference>
<dbReference type="PROSITE" id="PS00763">
    <property type="entry name" value="GLUTATHIONE_PEROXID_2"/>
    <property type="match status" value="1"/>
</dbReference>
<dbReference type="PANTHER" id="PTHR11592">
    <property type="entry name" value="GLUTATHIONE PEROXIDASE"/>
    <property type="match status" value="1"/>
</dbReference>
<dbReference type="Proteomes" id="UP000818624">
    <property type="component" value="Chromosome 3"/>
</dbReference>
<evidence type="ECO:0000313" key="8">
    <source>
        <dbReference type="Proteomes" id="UP000818624"/>
    </source>
</evidence>
<reference evidence="7 8" key="1">
    <citation type="journal article" date="2020" name="Elife">
        <title>Loss of centromere function drives karyotype evolution in closely related Malassezia species.</title>
        <authorList>
            <person name="Sankaranarayanan S.R."/>
            <person name="Ianiri G."/>
            <person name="Coelho M.A."/>
            <person name="Reza M.H."/>
            <person name="Thimmappa B.C."/>
            <person name="Ganguly P."/>
            <person name="Vadnala R.N."/>
            <person name="Sun S."/>
            <person name="Siddharthan R."/>
            <person name="Tellgren-Roth C."/>
            <person name="Dawson T.L."/>
            <person name="Heitman J."/>
            <person name="Sanyal K."/>
        </authorList>
    </citation>
    <scope>NUCLEOTIDE SEQUENCE [LARGE SCALE GENOMIC DNA]</scope>
    <source>
        <strain evidence="7">CBS14141</strain>
    </source>
</reference>
<feature type="domain" description="Thioredoxin" evidence="6">
    <location>
        <begin position="1"/>
        <end position="160"/>
    </location>
</feature>
<dbReference type="CDD" id="cd00340">
    <property type="entry name" value="GSH_Peroxidase"/>
    <property type="match status" value="1"/>
</dbReference>
<dbReference type="PANTHER" id="PTHR11592:SF78">
    <property type="entry name" value="GLUTATHIONE PEROXIDASE"/>
    <property type="match status" value="1"/>
</dbReference>
<dbReference type="PROSITE" id="PS51355">
    <property type="entry name" value="GLUTATHIONE_PEROXID_3"/>
    <property type="match status" value="1"/>
</dbReference>
<dbReference type="GO" id="GO:0004602">
    <property type="term" value="F:glutathione peroxidase activity"/>
    <property type="evidence" value="ECO:0007669"/>
    <property type="project" value="UniProtKB-EC"/>
</dbReference>
<dbReference type="Pfam" id="PF00255">
    <property type="entry name" value="GSHPx"/>
    <property type="match status" value="1"/>
</dbReference>
<evidence type="ECO:0000256" key="4">
    <source>
        <dbReference type="ARBA" id="ARBA00049091"/>
    </source>
</evidence>
<dbReference type="InterPro" id="IPR029759">
    <property type="entry name" value="GPX_AS"/>
</dbReference>